<feature type="domain" description="CheW-like" evidence="1">
    <location>
        <begin position="15"/>
        <end position="168"/>
    </location>
</feature>
<keyword evidence="3" id="KW-1185">Reference proteome</keyword>
<evidence type="ECO:0000313" key="2">
    <source>
        <dbReference type="EMBL" id="SHH74650.1"/>
    </source>
</evidence>
<organism evidence="2 3">
    <name type="scientific">Desulfofustis glycolicus DSM 9705</name>
    <dbReference type="NCBI Taxonomy" id="1121409"/>
    <lineage>
        <taxon>Bacteria</taxon>
        <taxon>Pseudomonadati</taxon>
        <taxon>Thermodesulfobacteriota</taxon>
        <taxon>Desulfobulbia</taxon>
        <taxon>Desulfobulbales</taxon>
        <taxon>Desulfocapsaceae</taxon>
        <taxon>Desulfofustis</taxon>
    </lineage>
</organism>
<dbReference type="STRING" id="1121409.SAMN02745124_01695"/>
<evidence type="ECO:0000259" key="1">
    <source>
        <dbReference type="PROSITE" id="PS50851"/>
    </source>
</evidence>
<dbReference type="InterPro" id="IPR002545">
    <property type="entry name" value="CheW-lke_dom"/>
</dbReference>
<reference evidence="2 3" key="1">
    <citation type="submission" date="2016-11" db="EMBL/GenBank/DDBJ databases">
        <authorList>
            <person name="Jaros S."/>
            <person name="Januszkiewicz K."/>
            <person name="Wedrychowicz H."/>
        </authorList>
    </citation>
    <scope>NUCLEOTIDE SEQUENCE [LARGE SCALE GENOMIC DNA]</scope>
    <source>
        <strain evidence="2 3">DSM 9705</strain>
    </source>
</reference>
<dbReference type="GO" id="GO:0006935">
    <property type="term" value="P:chemotaxis"/>
    <property type="evidence" value="ECO:0007669"/>
    <property type="project" value="InterPro"/>
</dbReference>
<dbReference type="Proteomes" id="UP000184139">
    <property type="component" value="Unassembled WGS sequence"/>
</dbReference>
<dbReference type="Gene3D" id="2.30.30.40">
    <property type="entry name" value="SH3 Domains"/>
    <property type="match status" value="1"/>
</dbReference>
<proteinExistence type="predicted"/>
<dbReference type="InterPro" id="IPR036061">
    <property type="entry name" value="CheW-like_dom_sf"/>
</dbReference>
<dbReference type="GO" id="GO:0007165">
    <property type="term" value="P:signal transduction"/>
    <property type="evidence" value="ECO:0007669"/>
    <property type="project" value="InterPro"/>
</dbReference>
<dbReference type="PROSITE" id="PS50851">
    <property type="entry name" value="CHEW"/>
    <property type="match status" value="1"/>
</dbReference>
<dbReference type="SUPFAM" id="SSF50341">
    <property type="entry name" value="CheW-like"/>
    <property type="match status" value="1"/>
</dbReference>
<dbReference type="AlphaFoldDB" id="A0A1M5VHG3"/>
<dbReference type="EMBL" id="FQXS01000008">
    <property type="protein sequence ID" value="SHH74650.1"/>
    <property type="molecule type" value="Genomic_DNA"/>
</dbReference>
<dbReference type="Pfam" id="PF01584">
    <property type="entry name" value="CheW"/>
    <property type="match status" value="1"/>
</dbReference>
<protein>
    <submittedName>
        <fullName evidence="2">Chemotaxis signal transduction protein</fullName>
    </submittedName>
</protein>
<gene>
    <name evidence="2" type="ORF">SAMN02745124_01695</name>
</gene>
<name>A0A1M5VHG3_9BACT</name>
<evidence type="ECO:0000313" key="3">
    <source>
        <dbReference type="Proteomes" id="UP000184139"/>
    </source>
</evidence>
<dbReference type="Gene3D" id="2.40.50.180">
    <property type="entry name" value="CheA-289, Domain 4"/>
    <property type="match status" value="1"/>
</dbReference>
<accession>A0A1M5VHG3</accession>
<sequence length="170" mass="18780">MMACCEAGIQDMTEKHDIILVKADVQPIRKREVFWTLSRSQVEHIVQDLAFCPVPFAQKHLAGLVAWQGLALPVVSLERYFGFKPARGGEVKRRIVVKTTTTGEPQLISRLLVDVAYDVRIRPVAADCTPVKITDQLAARGLKGAYEWEQDALVLVPDLKMIASGGAVGR</sequence>